<sequence length="85" mass="9375">MKTHTDISGPQWPQHLWPYTYTHGDTELLCFVDWEPADRSVGWTGGAWLVHAYAGGVDVVDLLKDHIVKDIEAAAADALQEGPTC</sequence>
<gene>
    <name evidence="1" type="ORF">UFOVP682_31</name>
</gene>
<name>A0A6J5NJ66_9CAUD</name>
<reference evidence="1" key="1">
    <citation type="submission" date="2020-04" db="EMBL/GenBank/DDBJ databases">
        <authorList>
            <person name="Chiriac C."/>
            <person name="Salcher M."/>
            <person name="Ghai R."/>
            <person name="Kavagutti S V."/>
        </authorList>
    </citation>
    <scope>NUCLEOTIDE SEQUENCE</scope>
</reference>
<evidence type="ECO:0000313" key="1">
    <source>
        <dbReference type="EMBL" id="CAB4157501.1"/>
    </source>
</evidence>
<accession>A0A6J5NJ66</accession>
<organism evidence="1">
    <name type="scientific">uncultured Caudovirales phage</name>
    <dbReference type="NCBI Taxonomy" id="2100421"/>
    <lineage>
        <taxon>Viruses</taxon>
        <taxon>Duplodnaviria</taxon>
        <taxon>Heunggongvirae</taxon>
        <taxon>Uroviricota</taxon>
        <taxon>Caudoviricetes</taxon>
        <taxon>Peduoviridae</taxon>
        <taxon>Maltschvirus</taxon>
        <taxon>Maltschvirus maltsch</taxon>
    </lineage>
</organism>
<proteinExistence type="predicted"/>
<protein>
    <submittedName>
        <fullName evidence="1">Uncharacterized protein</fullName>
    </submittedName>
</protein>
<dbReference type="EMBL" id="LR796661">
    <property type="protein sequence ID" value="CAB4157501.1"/>
    <property type="molecule type" value="Genomic_DNA"/>
</dbReference>